<evidence type="ECO:0000256" key="2">
    <source>
        <dbReference type="SAM" id="SignalP"/>
    </source>
</evidence>
<evidence type="ECO:0008006" key="5">
    <source>
        <dbReference type="Google" id="ProtNLM"/>
    </source>
</evidence>
<comment type="caution">
    <text evidence="3">The sequence shown here is derived from an EMBL/GenBank/DDBJ whole genome shotgun (WGS) entry which is preliminary data.</text>
</comment>
<evidence type="ECO:0000256" key="1">
    <source>
        <dbReference type="SAM" id="MobiDB-lite"/>
    </source>
</evidence>
<gene>
    <name evidence="3" type="ORF">LDX50_28050</name>
</gene>
<organism evidence="3 4">
    <name type="scientific">Fulvivirga sedimenti</name>
    <dbReference type="NCBI Taxonomy" id="2879465"/>
    <lineage>
        <taxon>Bacteria</taxon>
        <taxon>Pseudomonadati</taxon>
        <taxon>Bacteroidota</taxon>
        <taxon>Cytophagia</taxon>
        <taxon>Cytophagales</taxon>
        <taxon>Fulvivirgaceae</taxon>
        <taxon>Fulvivirga</taxon>
    </lineage>
</organism>
<dbReference type="EMBL" id="JAIXNE010000007">
    <property type="protein sequence ID" value="MCA6078760.1"/>
    <property type="molecule type" value="Genomic_DNA"/>
</dbReference>
<reference evidence="3" key="1">
    <citation type="submission" date="2021-09" db="EMBL/GenBank/DDBJ databases">
        <title>Fulvivirga sp. isolated from coastal sediment.</title>
        <authorList>
            <person name="Yu H."/>
        </authorList>
    </citation>
    <scope>NUCLEOTIDE SEQUENCE</scope>
    <source>
        <strain evidence="3">1062</strain>
    </source>
</reference>
<keyword evidence="4" id="KW-1185">Reference proteome</keyword>
<feature type="signal peptide" evidence="2">
    <location>
        <begin position="1"/>
        <end position="22"/>
    </location>
</feature>
<feature type="compositionally biased region" description="Polar residues" evidence="1">
    <location>
        <begin position="81"/>
        <end position="91"/>
    </location>
</feature>
<feature type="region of interest" description="Disordered" evidence="1">
    <location>
        <begin position="59"/>
        <end position="91"/>
    </location>
</feature>
<name>A0A9X1HWP1_9BACT</name>
<dbReference type="RefSeq" id="WP_225699621.1">
    <property type="nucleotide sequence ID" value="NZ_JAIXNE010000007.1"/>
</dbReference>
<protein>
    <recommendedName>
        <fullName evidence="5">Lipoprotein</fullName>
    </recommendedName>
</protein>
<dbReference type="AlphaFoldDB" id="A0A9X1HWP1"/>
<dbReference type="PROSITE" id="PS51257">
    <property type="entry name" value="PROKAR_LIPOPROTEIN"/>
    <property type="match status" value="1"/>
</dbReference>
<evidence type="ECO:0000313" key="4">
    <source>
        <dbReference type="Proteomes" id="UP001139409"/>
    </source>
</evidence>
<feature type="compositionally biased region" description="Basic and acidic residues" evidence="1">
    <location>
        <begin position="63"/>
        <end position="79"/>
    </location>
</feature>
<dbReference type="Proteomes" id="UP001139409">
    <property type="component" value="Unassembled WGS sequence"/>
</dbReference>
<proteinExistence type="predicted"/>
<evidence type="ECO:0000313" key="3">
    <source>
        <dbReference type="EMBL" id="MCA6078760.1"/>
    </source>
</evidence>
<keyword evidence="2" id="KW-0732">Signal</keyword>
<accession>A0A9X1HWP1</accession>
<feature type="chain" id="PRO_5040771231" description="Lipoprotein" evidence="2">
    <location>
        <begin position="23"/>
        <end position="91"/>
    </location>
</feature>
<sequence length="91" mass="10659">MRRYFLILLILAVLVGCSTSYTTVKHKAPKNRNRYYNVKNDKHKKRVKIVKKKIVNQRNVVRKGPDKKSESKIKKREESIPNESDTTGFTP</sequence>